<dbReference type="Proteomes" id="UP001054945">
    <property type="component" value="Unassembled WGS sequence"/>
</dbReference>
<evidence type="ECO:0000313" key="3">
    <source>
        <dbReference type="Proteomes" id="UP001054945"/>
    </source>
</evidence>
<accession>A0AAV4N6X4</accession>
<feature type="compositionally biased region" description="Basic and acidic residues" evidence="1">
    <location>
        <begin position="1"/>
        <end position="17"/>
    </location>
</feature>
<sequence length="102" mass="11184">MILDFREKEKGWRKGGRENFPSSSLCVWTRNCSIQNEDGTSPGSLSRRSLTPLPSHPPPPETRSGRVCEGKRAHLPSSKASSSSPGKCFPKFPGVISYHGND</sequence>
<feature type="compositionally biased region" description="Low complexity" evidence="1">
    <location>
        <begin position="39"/>
        <end position="53"/>
    </location>
</feature>
<name>A0AAV4N6X4_CAEEX</name>
<feature type="compositionally biased region" description="Basic and acidic residues" evidence="1">
    <location>
        <begin position="63"/>
        <end position="72"/>
    </location>
</feature>
<dbReference type="EMBL" id="BPLR01020575">
    <property type="protein sequence ID" value="GIX80183.1"/>
    <property type="molecule type" value="Genomic_DNA"/>
</dbReference>
<proteinExistence type="predicted"/>
<evidence type="ECO:0000313" key="2">
    <source>
        <dbReference type="EMBL" id="GIX80183.1"/>
    </source>
</evidence>
<protein>
    <submittedName>
        <fullName evidence="2">Uncharacterized protein</fullName>
    </submittedName>
</protein>
<organism evidence="2 3">
    <name type="scientific">Caerostris extrusa</name>
    <name type="common">Bark spider</name>
    <name type="synonym">Caerostris bankana</name>
    <dbReference type="NCBI Taxonomy" id="172846"/>
    <lineage>
        <taxon>Eukaryota</taxon>
        <taxon>Metazoa</taxon>
        <taxon>Ecdysozoa</taxon>
        <taxon>Arthropoda</taxon>
        <taxon>Chelicerata</taxon>
        <taxon>Arachnida</taxon>
        <taxon>Araneae</taxon>
        <taxon>Araneomorphae</taxon>
        <taxon>Entelegynae</taxon>
        <taxon>Araneoidea</taxon>
        <taxon>Araneidae</taxon>
        <taxon>Caerostris</taxon>
    </lineage>
</organism>
<dbReference type="AlphaFoldDB" id="A0AAV4N6X4"/>
<reference evidence="2 3" key="1">
    <citation type="submission" date="2021-06" db="EMBL/GenBank/DDBJ databases">
        <title>Caerostris extrusa draft genome.</title>
        <authorList>
            <person name="Kono N."/>
            <person name="Arakawa K."/>
        </authorList>
    </citation>
    <scope>NUCLEOTIDE SEQUENCE [LARGE SCALE GENOMIC DNA]</scope>
</reference>
<feature type="region of interest" description="Disordered" evidence="1">
    <location>
        <begin position="37"/>
        <end position="102"/>
    </location>
</feature>
<gene>
    <name evidence="2" type="ORF">CEXT_454621</name>
</gene>
<feature type="region of interest" description="Disordered" evidence="1">
    <location>
        <begin position="1"/>
        <end position="23"/>
    </location>
</feature>
<keyword evidence="3" id="KW-1185">Reference proteome</keyword>
<evidence type="ECO:0000256" key="1">
    <source>
        <dbReference type="SAM" id="MobiDB-lite"/>
    </source>
</evidence>
<comment type="caution">
    <text evidence="2">The sequence shown here is derived from an EMBL/GenBank/DDBJ whole genome shotgun (WGS) entry which is preliminary data.</text>
</comment>